<keyword evidence="4" id="KW-1185">Reference proteome</keyword>
<dbReference type="Gene3D" id="3.90.920.10">
    <property type="entry name" value="DNA primase, PRIM domain"/>
    <property type="match status" value="1"/>
</dbReference>
<evidence type="ECO:0000313" key="4">
    <source>
        <dbReference type="Proteomes" id="UP000466445"/>
    </source>
</evidence>
<dbReference type="NCBIfam" id="TIGR02778">
    <property type="entry name" value="ligD_pol"/>
    <property type="match status" value="1"/>
</dbReference>
<dbReference type="PANTHER" id="PTHR42705">
    <property type="entry name" value="BIFUNCTIONAL NON-HOMOLOGOUS END JOINING PROTEIN LIGD"/>
    <property type="match status" value="1"/>
</dbReference>
<evidence type="ECO:0000313" key="3">
    <source>
        <dbReference type="EMBL" id="BBY58136.1"/>
    </source>
</evidence>
<dbReference type="InterPro" id="IPR052171">
    <property type="entry name" value="NHEJ_LigD"/>
</dbReference>
<gene>
    <name evidence="3" type="ORF">MSAR_12720</name>
</gene>
<dbReference type="Proteomes" id="UP000466445">
    <property type="component" value="Chromosome"/>
</dbReference>
<dbReference type="Pfam" id="PF21686">
    <property type="entry name" value="LigD_Prim-Pol"/>
    <property type="match status" value="1"/>
</dbReference>
<dbReference type="EMBL" id="AP022595">
    <property type="protein sequence ID" value="BBY58136.1"/>
    <property type="molecule type" value="Genomic_DNA"/>
</dbReference>
<sequence>MVGTDLASIGDTGGSTGSCIDSFSSRPWRLRAGKLKHVAKAEEIDVDGVAVRLTSPDKVYFPQLGSKGTKGNLVEYYQTVATGGQLLAALRDRPTHLQRFPDGIEEEEIYQKRVPEKRPEYLQTCRVTFPSGRTADALNVTHPSAIVWAAQMGTITLHPWQVRCPDTEHPDELRVDLDPQPGTGFAEARTIAIDILKPVLDALGLIGYPKTSGGRGLHVFVRIRPDWDFVAVRRAGIALARELERRAPDLVTTSWWKEERGQRVFIDYNQNARDRTFASAYSVRATPIATVSTPLTWQELADAEPDDFTIATVPALIAKRGDPMADLDSVAYSIDPLLAMAAADEERGLGDLPYPENRAIPRCLASRRACSRARRSRRIGMKPVIRLSERARSIGALNGRAVRCLDRVEHHQCARTDEDVESVEARARLSRDARSARHVLDRRGASARPSDRRRRRPHLAIRPVPQSAVVDVEPLDQSVSDTEDIRGVDVVPRFAERAGRPDLQDLGVTVSEPSLDLGDRLAGENDGLIEVPQRVGSGEFACGV</sequence>
<proteinExistence type="predicted"/>
<organism evidence="3 4">
    <name type="scientific">Mycolicibacterium sarraceniae</name>
    <dbReference type="NCBI Taxonomy" id="1534348"/>
    <lineage>
        <taxon>Bacteria</taxon>
        <taxon>Bacillati</taxon>
        <taxon>Actinomycetota</taxon>
        <taxon>Actinomycetes</taxon>
        <taxon>Mycobacteriales</taxon>
        <taxon>Mycobacteriaceae</taxon>
        <taxon>Mycolicibacterium</taxon>
    </lineage>
</organism>
<accession>A0A7I7SQQ2</accession>
<dbReference type="AlphaFoldDB" id="A0A7I7SQQ2"/>
<feature type="compositionally biased region" description="Basic and acidic residues" evidence="1">
    <location>
        <begin position="434"/>
        <end position="444"/>
    </location>
</feature>
<dbReference type="InterPro" id="IPR014145">
    <property type="entry name" value="LigD_pol_dom"/>
</dbReference>
<protein>
    <recommendedName>
        <fullName evidence="2">DNA ligase D polymerase domain-containing protein</fullName>
    </recommendedName>
</protein>
<feature type="region of interest" description="Disordered" evidence="1">
    <location>
        <begin position="434"/>
        <end position="458"/>
    </location>
</feature>
<dbReference type="PANTHER" id="PTHR42705:SF3">
    <property type="entry name" value="ATP-DEPENDENT DNA LIGASE"/>
    <property type="match status" value="1"/>
</dbReference>
<dbReference type="KEGG" id="msar:MSAR_12720"/>
<reference evidence="3 4" key="1">
    <citation type="journal article" date="2019" name="Emerg. Microbes Infect.">
        <title>Comprehensive subspecies identification of 175 nontuberculous mycobacteria species based on 7547 genomic profiles.</title>
        <authorList>
            <person name="Matsumoto Y."/>
            <person name="Kinjo T."/>
            <person name="Motooka D."/>
            <person name="Nabeya D."/>
            <person name="Jung N."/>
            <person name="Uechi K."/>
            <person name="Horii T."/>
            <person name="Iida T."/>
            <person name="Fujita J."/>
            <person name="Nakamura S."/>
        </authorList>
    </citation>
    <scope>NUCLEOTIDE SEQUENCE [LARGE SCALE GENOMIC DNA]</scope>
    <source>
        <strain evidence="3 4">JCM 30395</strain>
    </source>
</reference>
<evidence type="ECO:0000259" key="2">
    <source>
        <dbReference type="Pfam" id="PF21686"/>
    </source>
</evidence>
<dbReference type="CDD" id="cd04865">
    <property type="entry name" value="LigD_Pol_like_2"/>
    <property type="match status" value="1"/>
</dbReference>
<feature type="domain" description="DNA ligase D polymerase" evidence="2">
    <location>
        <begin position="69"/>
        <end position="324"/>
    </location>
</feature>
<name>A0A7I7SQQ2_9MYCO</name>
<evidence type="ECO:0000256" key="1">
    <source>
        <dbReference type="SAM" id="MobiDB-lite"/>
    </source>
</evidence>